<feature type="transmembrane region" description="Helical" evidence="5">
    <location>
        <begin position="103"/>
        <end position="124"/>
    </location>
</feature>
<name>A0A7I4YK94_HAECO</name>
<dbReference type="OMA" id="CESCKQI"/>
<keyword evidence="2 5" id="KW-0812">Transmembrane</keyword>
<accession>A0A7I4YK94</accession>
<dbReference type="AlphaFoldDB" id="A0A7I4YK94"/>
<evidence type="ECO:0000313" key="8">
    <source>
        <dbReference type="WBParaSite" id="HCON_00107600-00001"/>
    </source>
</evidence>
<keyword evidence="7" id="KW-1185">Reference proteome</keyword>
<feature type="domain" description="Amino acid transporter transmembrane" evidence="6">
    <location>
        <begin position="15"/>
        <end position="373"/>
    </location>
</feature>
<evidence type="ECO:0000313" key="7">
    <source>
        <dbReference type="Proteomes" id="UP000025227"/>
    </source>
</evidence>
<feature type="transmembrane region" description="Helical" evidence="5">
    <location>
        <begin position="347"/>
        <end position="368"/>
    </location>
</feature>
<feature type="transmembrane region" description="Helical" evidence="5">
    <location>
        <begin position="239"/>
        <end position="261"/>
    </location>
</feature>
<feature type="transmembrane region" description="Helical" evidence="5">
    <location>
        <begin position="321"/>
        <end position="341"/>
    </location>
</feature>
<keyword evidence="3 5" id="KW-1133">Transmembrane helix</keyword>
<protein>
    <submittedName>
        <fullName evidence="8">Aa_trans domain-containing protein</fullName>
    </submittedName>
</protein>
<dbReference type="Pfam" id="PF01490">
    <property type="entry name" value="Aa_trans"/>
    <property type="match status" value="1"/>
</dbReference>
<proteinExistence type="predicted"/>
<evidence type="ECO:0000256" key="5">
    <source>
        <dbReference type="SAM" id="Phobius"/>
    </source>
</evidence>
<dbReference type="InterPro" id="IPR013057">
    <property type="entry name" value="AA_transpt_TM"/>
</dbReference>
<evidence type="ECO:0000259" key="6">
    <source>
        <dbReference type="Pfam" id="PF01490"/>
    </source>
</evidence>
<organism evidence="7 8">
    <name type="scientific">Haemonchus contortus</name>
    <name type="common">Barber pole worm</name>
    <dbReference type="NCBI Taxonomy" id="6289"/>
    <lineage>
        <taxon>Eukaryota</taxon>
        <taxon>Metazoa</taxon>
        <taxon>Ecdysozoa</taxon>
        <taxon>Nematoda</taxon>
        <taxon>Chromadorea</taxon>
        <taxon>Rhabditida</taxon>
        <taxon>Rhabditina</taxon>
        <taxon>Rhabditomorpha</taxon>
        <taxon>Strongyloidea</taxon>
        <taxon>Trichostrongylidae</taxon>
        <taxon>Haemonchus</taxon>
    </lineage>
</organism>
<evidence type="ECO:0000256" key="3">
    <source>
        <dbReference type="ARBA" id="ARBA00022989"/>
    </source>
</evidence>
<dbReference type="Proteomes" id="UP000025227">
    <property type="component" value="Unplaced"/>
</dbReference>
<dbReference type="PANTHER" id="PTHR22950:SF703">
    <property type="entry name" value="AMINO ACID TRANSPORTER TRANSMEMBRANE DOMAIN-CONTAINING PROTEIN"/>
    <property type="match status" value="1"/>
</dbReference>
<evidence type="ECO:0000256" key="2">
    <source>
        <dbReference type="ARBA" id="ARBA00022692"/>
    </source>
</evidence>
<sequence length="478" mass="52033">MSKQVGSPPLQPKGFSWLVAAVFIIGETAGSGLVAMPNAIKNTGLIGGPILLCLLAVVTSRTAMQLGDNWLIMQKRWPQYLEPCRSPYAEMAYRSIGGRASRIAHVLIQITLFGGASVFSLLAARNIADLLHLFGYPIHFCISLFAVAIFLWPFMMLRSPMHFWQVSIGAALSTTIAVILILIGTSIDIPTCFQAASYTTVTARQFSLGFGTIVFAYGGHPVFPTIQHDMAKPRHFGKAVILSYIVLFLLYSPVALSGYAVYGTSISDSVISSIQTPILRLLISVLITLHVLFSILIIINPLHQGVEEHVGVKHEFGIGRVIVRTIVLFLTTFVASLLPNFGVFLDLVGSTSMTALTLVFPGLFSLYLEAAEKLREEAPRISNSLEMDNNPIPTIRQVFARTSNIRLLVEAFVICGGVIFGVISTVNALLQASQSPLASPCFVQLFSNRTSSSSSISKFYCCGKYRNISSNSWILCDA</sequence>
<dbReference type="FunFam" id="1.20.1740.10:FF:000052">
    <property type="entry name" value="Lysine histidine transporter-like 3"/>
    <property type="match status" value="1"/>
</dbReference>
<feature type="transmembrane region" description="Helical" evidence="5">
    <location>
        <begin position="163"/>
        <end position="183"/>
    </location>
</feature>
<dbReference type="GO" id="GO:0005774">
    <property type="term" value="C:vacuolar membrane"/>
    <property type="evidence" value="ECO:0007669"/>
    <property type="project" value="TreeGrafter"/>
</dbReference>
<dbReference type="GO" id="GO:0015179">
    <property type="term" value="F:L-amino acid transmembrane transporter activity"/>
    <property type="evidence" value="ECO:0007669"/>
    <property type="project" value="TreeGrafter"/>
</dbReference>
<evidence type="ECO:0000256" key="4">
    <source>
        <dbReference type="ARBA" id="ARBA00023136"/>
    </source>
</evidence>
<comment type="subcellular location">
    <subcellularLocation>
        <location evidence="1">Membrane</location>
        <topology evidence="1">Multi-pass membrane protein</topology>
    </subcellularLocation>
</comment>
<dbReference type="PANTHER" id="PTHR22950">
    <property type="entry name" value="AMINO ACID TRANSPORTER"/>
    <property type="match status" value="1"/>
</dbReference>
<feature type="transmembrane region" description="Helical" evidence="5">
    <location>
        <begin position="407"/>
        <end position="430"/>
    </location>
</feature>
<feature type="transmembrane region" description="Helical" evidence="5">
    <location>
        <begin position="281"/>
        <end position="300"/>
    </location>
</feature>
<evidence type="ECO:0000256" key="1">
    <source>
        <dbReference type="ARBA" id="ARBA00004141"/>
    </source>
</evidence>
<dbReference type="OrthoDB" id="655540at2759"/>
<feature type="transmembrane region" description="Helical" evidence="5">
    <location>
        <begin position="136"/>
        <end position="157"/>
    </location>
</feature>
<keyword evidence="4 5" id="KW-0472">Membrane</keyword>
<reference evidence="8" key="1">
    <citation type="submission" date="2020-12" db="UniProtKB">
        <authorList>
            <consortium name="WormBaseParasite"/>
        </authorList>
    </citation>
    <scope>IDENTIFICATION</scope>
    <source>
        <strain evidence="8">MHco3</strain>
    </source>
</reference>
<dbReference type="WBParaSite" id="HCON_00107600-00001">
    <property type="protein sequence ID" value="HCON_00107600-00001"/>
    <property type="gene ID" value="HCON_00107600"/>
</dbReference>
<feature type="transmembrane region" description="Helical" evidence="5">
    <location>
        <begin position="15"/>
        <end position="36"/>
    </location>
</feature>
<feature type="transmembrane region" description="Helical" evidence="5">
    <location>
        <begin position="43"/>
        <end position="64"/>
    </location>
</feature>